<dbReference type="InterPro" id="IPR056789">
    <property type="entry name" value="LRR_R13L1-DRL21"/>
</dbReference>
<sequence length="1236" mass="141003">MAAKLEGGAYLSSFVDAISEKLSSLLEHDFDLELDNSAPELLQRLYDCLCDVAPVLDDAELKQLSDKRVKKWLVDLHDALYMVDDLLDELSTKAATAPPRDPGNSSPWSRFVDSCIEDSGVNVIQKIVGTLDSVVRRKGVLRLKESAKLDTSWKIPSTSLVVNSDIFGRDEDKENIIKVLLDDTCDAESHVTVIPIVGMGGIGKTTLAQLVYNDPKVVEKFDPRVWVCVAENSEPLNLTRTIIGAIDSSPCNMDSFDSLQTNLKKKLIEKTFLVVLDDVWDDRRDMWEDFLKPFRYGNNGSKILLTTRSENVASVFVASNLHYHLKLLSNEDCWSVFLKHSSISTKQYATLELIGKEIVKKCDRLPLAVKTLGGLLRNKCNKGDWKAILESKIWELSEDDSKIVPALRVSYHYLPSHLKRCFVFCSLFPEDYEFDKEEIVLLWMAEGFLRPKESNTIENIGCEYFDELVARSFFQPSSNNEKLFVMHDLLHDLATFFAGKFYFKLKEFDNRHMIENKTRHLSYATKYEDSIKLFRETYNGAVHMRTFLDLSLLLNDQSIDVESEIGFLRHSQCLRVLSFKFFFSKSLPDSICELIHLRYLNLSHTYIVTLSESIYKLYNLQILKLRNCAKLKILPSSMHDLVNLLHLDIRGASGLKEMPKKMSKLKHLNFLSDYIIGKHEENGIRELGALDNLHGAFCISNLENIKNSDEALEAKMGNKKHMDTLKLEWLPFGDIDDVQIERDILDKLQPHENLKELSIEGYRGETFPDWLGLSDYSNMTKMTLSCCMNGCELPLLGNLPYLQHLEFSELNGLEKIDFEVYSKNNASFQQETPFKCLETLKIENMPCWREWHFPEEFDGFPRLKILSIINCRVLRGDLPTQLPSLEELTIVRCEALACSLPKAPKLHQLYVGTSAWFTRVAAPHNVVISGTQLARSVLECLAHIQQPHVQRLRINDCRSAISISADYWPASLQYLDILCCSKLTFSEQLQHNSISEIRVVGCASLTLFPLGDFPNLKKLTVRKCPSMECFVVPHALPMLGYLKISECPNLVSLPDLGFASPQLEELHIFDCPEIDCFAEEFLPPSLKKLGVTDCQKLARWITSNGLQSEGLTHLWLGPCFDVRSFPKEGCLPASLEFLKLWNFPDMETLDCMGLHHLTSLKNLAIRYCGKLENIYIGEECPLRRKLEEMEDPRIQFGSYNLVDTILCATRAVNSLWVPQKLLHWVFWICAICCSSD</sequence>
<protein>
    <recommendedName>
        <fullName evidence="12">Disease resistance RPP13-like protein 1</fullName>
    </recommendedName>
</protein>
<dbReference type="Gene3D" id="1.10.8.430">
    <property type="entry name" value="Helical domain of apoptotic protease-activating factors"/>
    <property type="match status" value="1"/>
</dbReference>
<dbReference type="InterPro" id="IPR032675">
    <property type="entry name" value="LRR_dom_sf"/>
</dbReference>
<evidence type="ECO:0000259" key="9">
    <source>
        <dbReference type="Pfam" id="PF25019"/>
    </source>
</evidence>
<dbReference type="InterPro" id="IPR036388">
    <property type="entry name" value="WH-like_DNA-bd_sf"/>
</dbReference>
<proteinExistence type="predicted"/>
<evidence type="ECO:0000256" key="2">
    <source>
        <dbReference type="ARBA" id="ARBA00022737"/>
    </source>
</evidence>
<keyword evidence="1" id="KW-0433">Leucine-rich repeat</keyword>
<evidence type="ECO:0000313" key="11">
    <source>
        <dbReference type="Proteomes" id="UP001341840"/>
    </source>
</evidence>
<evidence type="ECO:0000256" key="4">
    <source>
        <dbReference type="ARBA" id="ARBA00022821"/>
    </source>
</evidence>
<dbReference type="InterPro" id="IPR058922">
    <property type="entry name" value="WHD_DRP"/>
</dbReference>
<dbReference type="SUPFAM" id="SSF52540">
    <property type="entry name" value="P-loop containing nucleoside triphosphate hydrolases"/>
    <property type="match status" value="1"/>
</dbReference>
<keyword evidence="4" id="KW-0611">Plant defense</keyword>
<dbReference type="PANTHER" id="PTHR36766:SF40">
    <property type="entry name" value="DISEASE RESISTANCE PROTEIN RGA3"/>
    <property type="match status" value="1"/>
</dbReference>
<keyword evidence="3" id="KW-0547">Nucleotide-binding</keyword>
<evidence type="ECO:0000313" key="10">
    <source>
        <dbReference type="EMBL" id="MED6188709.1"/>
    </source>
</evidence>
<dbReference type="Pfam" id="PF18052">
    <property type="entry name" value="Rx_N"/>
    <property type="match status" value="1"/>
</dbReference>
<organism evidence="10 11">
    <name type="scientific">Stylosanthes scabra</name>
    <dbReference type="NCBI Taxonomy" id="79078"/>
    <lineage>
        <taxon>Eukaryota</taxon>
        <taxon>Viridiplantae</taxon>
        <taxon>Streptophyta</taxon>
        <taxon>Embryophyta</taxon>
        <taxon>Tracheophyta</taxon>
        <taxon>Spermatophyta</taxon>
        <taxon>Magnoliopsida</taxon>
        <taxon>eudicotyledons</taxon>
        <taxon>Gunneridae</taxon>
        <taxon>Pentapetalae</taxon>
        <taxon>rosids</taxon>
        <taxon>fabids</taxon>
        <taxon>Fabales</taxon>
        <taxon>Fabaceae</taxon>
        <taxon>Papilionoideae</taxon>
        <taxon>50 kb inversion clade</taxon>
        <taxon>dalbergioids sensu lato</taxon>
        <taxon>Dalbergieae</taxon>
        <taxon>Pterocarpus clade</taxon>
        <taxon>Stylosanthes</taxon>
    </lineage>
</organism>
<dbReference type="InterPro" id="IPR041118">
    <property type="entry name" value="Rx_N"/>
</dbReference>
<keyword evidence="11" id="KW-1185">Reference proteome</keyword>
<dbReference type="Pfam" id="PF23559">
    <property type="entry name" value="WHD_DRP"/>
    <property type="match status" value="1"/>
</dbReference>
<dbReference type="Gene3D" id="3.40.50.300">
    <property type="entry name" value="P-loop containing nucleotide triphosphate hydrolases"/>
    <property type="match status" value="1"/>
</dbReference>
<accession>A0ABU6WTN5</accession>
<feature type="domain" description="NB-ARC" evidence="6">
    <location>
        <begin position="170"/>
        <end position="339"/>
    </location>
</feature>
<feature type="domain" description="R13L1/DRL21-like LRR repeat region" evidence="9">
    <location>
        <begin position="684"/>
        <end position="809"/>
    </location>
</feature>
<keyword evidence="5" id="KW-0067">ATP-binding</keyword>
<comment type="caution">
    <text evidence="10">The sequence shown here is derived from an EMBL/GenBank/DDBJ whole genome shotgun (WGS) entry which is preliminary data.</text>
</comment>
<evidence type="ECO:0000256" key="5">
    <source>
        <dbReference type="ARBA" id="ARBA00022840"/>
    </source>
</evidence>
<dbReference type="SUPFAM" id="SSF52058">
    <property type="entry name" value="L domain-like"/>
    <property type="match status" value="1"/>
</dbReference>
<evidence type="ECO:0000259" key="7">
    <source>
        <dbReference type="Pfam" id="PF18052"/>
    </source>
</evidence>
<name>A0ABU6WTN5_9FABA</name>
<evidence type="ECO:0008006" key="12">
    <source>
        <dbReference type="Google" id="ProtNLM"/>
    </source>
</evidence>
<feature type="domain" description="Disease resistance protein winged helix" evidence="8">
    <location>
        <begin position="427"/>
        <end position="494"/>
    </location>
</feature>
<evidence type="ECO:0000259" key="6">
    <source>
        <dbReference type="Pfam" id="PF00931"/>
    </source>
</evidence>
<reference evidence="10 11" key="1">
    <citation type="journal article" date="2023" name="Plants (Basel)">
        <title>Bridging the Gap: Combining Genomics and Transcriptomics Approaches to Understand Stylosanthes scabra, an Orphan Legume from the Brazilian Caatinga.</title>
        <authorList>
            <person name="Ferreira-Neto J.R.C."/>
            <person name="da Silva M.D."/>
            <person name="Binneck E."/>
            <person name="de Melo N.F."/>
            <person name="da Silva R.H."/>
            <person name="de Melo A.L.T.M."/>
            <person name="Pandolfi V."/>
            <person name="Bustamante F.O."/>
            <person name="Brasileiro-Vidal A.C."/>
            <person name="Benko-Iseppon A.M."/>
        </authorList>
    </citation>
    <scope>NUCLEOTIDE SEQUENCE [LARGE SCALE GENOMIC DNA]</scope>
    <source>
        <tissue evidence="10">Leaves</tissue>
    </source>
</reference>
<dbReference type="Pfam" id="PF00931">
    <property type="entry name" value="NB-ARC"/>
    <property type="match status" value="1"/>
</dbReference>
<dbReference type="Gene3D" id="1.20.5.4130">
    <property type="match status" value="1"/>
</dbReference>
<dbReference type="Gene3D" id="3.80.10.10">
    <property type="entry name" value="Ribonuclease Inhibitor"/>
    <property type="match status" value="2"/>
</dbReference>
<dbReference type="Gene3D" id="1.10.10.10">
    <property type="entry name" value="Winged helix-like DNA-binding domain superfamily/Winged helix DNA-binding domain"/>
    <property type="match status" value="1"/>
</dbReference>
<dbReference type="InterPro" id="IPR027417">
    <property type="entry name" value="P-loop_NTPase"/>
</dbReference>
<dbReference type="Pfam" id="PF25019">
    <property type="entry name" value="LRR_R13L1-DRL21"/>
    <property type="match status" value="1"/>
</dbReference>
<feature type="domain" description="Disease resistance N-terminal" evidence="7">
    <location>
        <begin position="14"/>
        <end position="98"/>
    </location>
</feature>
<keyword evidence="2" id="KW-0677">Repeat</keyword>
<evidence type="ECO:0000259" key="8">
    <source>
        <dbReference type="Pfam" id="PF23559"/>
    </source>
</evidence>
<gene>
    <name evidence="10" type="ORF">PIB30_088505</name>
</gene>
<dbReference type="Proteomes" id="UP001341840">
    <property type="component" value="Unassembled WGS sequence"/>
</dbReference>
<dbReference type="InterPro" id="IPR042197">
    <property type="entry name" value="Apaf_helical"/>
</dbReference>
<evidence type="ECO:0000256" key="1">
    <source>
        <dbReference type="ARBA" id="ARBA00022614"/>
    </source>
</evidence>
<dbReference type="InterPro" id="IPR002182">
    <property type="entry name" value="NB-ARC"/>
</dbReference>
<dbReference type="EMBL" id="JASCZI010182851">
    <property type="protein sequence ID" value="MED6188709.1"/>
    <property type="molecule type" value="Genomic_DNA"/>
</dbReference>
<evidence type="ECO:0000256" key="3">
    <source>
        <dbReference type="ARBA" id="ARBA00022741"/>
    </source>
</evidence>
<dbReference type="PANTHER" id="PTHR36766">
    <property type="entry name" value="PLANT BROAD-SPECTRUM MILDEW RESISTANCE PROTEIN RPW8"/>
    <property type="match status" value="1"/>
</dbReference>
<dbReference type="PRINTS" id="PR00364">
    <property type="entry name" value="DISEASERSIST"/>
</dbReference>
<dbReference type="SUPFAM" id="SSF52047">
    <property type="entry name" value="RNI-like"/>
    <property type="match status" value="1"/>
</dbReference>